<evidence type="ECO:0000313" key="2">
    <source>
        <dbReference type="Proteomes" id="UP000056419"/>
    </source>
</evidence>
<dbReference type="PATRIC" id="fig|46506.5.peg.3016"/>
<organism evidence="1 2">
    <name type="scientific">Bacteroides stercoris</name>
    <dbReference type="NCBI Taxonomy" id="46506"/>
    <lineage>
        <taxon>Bacteria</taxon>
        <taxon>Pseudomonadati</taxon>
        <taxon>Bacteroidota</taxon>
        <taxon>Bacteroidia</taxon>
        <taxon>Bacteroidales</taxon>
        <taxon>Bacteroidaceae</taxon>
        <taxon>Bacteroides</taxon>
    </lineage>
</organism>
<keyword evidence="2" id="KW-1185">Reference proteome</keyword>
<dbReference type="Proteomes" id="UP000056419">
    <property type="component" value="Unassembled WGS sequence"/>
</dbReference>
<sequence>MEGVETDGWVTEMVRYVICPDEDIWYIWSDNARQRMTLILNVLSSVEICFYLLCK</sequence>
<dbReference type="EMBL" id="LRGC01000018">
    <property type="protein sequence ID" value="KWR52751.1"/>
    <property type="molecule type" value="Genomic_DNA"/>
</dbReference>
<reference evidence="1 2" key="1">
    <citation type="journal article" date="2016" name="BMC Genomics">
        <title>Type VI secretion systems of human gut Bacteroidales segregate into three genetic architectures, two of which are contained on mobile genetic elements.</title>
        <authorList>
            <person name="Coyne M.J."/>
            <person name="Roelofs K.G."/>
            <person name="Comstock L.E."/>
        </authorList>
    </citation>
    <scope>NUCLEOTIDE SEQUENCE [LARGE SCALE GENOMIC DNA]</scope>
    <source>
        <strain evidence="1 2">CL09T03C01</strain>
    </source>
</reference>
<protein>
    <submittedName>
        <fullName evidence="1">Uncharacterized protein</fullName>
    </submittedName>
</protein>
<proteinExistence type="predicted"/>
<dbReference type="STRING" id="46506.AA415_02801"/>
<gene>
    <name evidence="1" type="ORF">AA415_02801</name>
</gene>
<accession>A0A120A0Y4</accession>
<comment type="caution">
    <text evidence="1">The sequence shown here is derived from an EMBL/GenBank/DDBJ whole genome shotgun (WGS) entry which is preliminary data.</text>
</comment>
<dbReference type="AlphaFoldDB" id="A0A120A0Y4"/>
<name>A0A120A0Y4_BACSE</name>
<evidence type="ECO:0000313" key="1">
    <source>
        <dbReference type="EMBL" id="KWR52751.1"/>
    </source>
</evidence>